<evidence type="ECO:0000256" key="1">
    <source>
        <dbReference type="SAM" id="MobiDB-lite"/>
    </source>
</evidence>
<name>A0A0K8T616_LYGHE</name>
<dbReference type="EMBL" id="GDHC01011603">
    <property type="protein sequence ID" value="JAQ07026.1"/>
    <property type="molecule type" value="Transcribed_RNA"/>
</dbReference>
<reference evidence="3" key="2">
    <citation type="journal article" date="2016" name="Gigascience">
        <title>De novo construction of an expanded transcriptome assembly for the western tarnished plant bug, Lygus hesperus.</title>
        <authorList>
            <person name="Tassone E.E."/>
            <person name="Geib S.M."/>
            <person name="Hall B."/>
            <person name="Fabrick J.A."/>
            <person name="Brent C.S."/>
            <person name="Hull J.J."/>
        </authorList>
    </citation>
    <scope>NUCLEOTIDE SEQUENCE</scope>
</reference>
<dbReference type="AlphaFoldDB" id="A0A0K8T616"/>
<protein>
    <submittedName>
        <fullName evidence="2">Uncharacterized protein</fullName>
    </submittedName>
</protein>
<accession>A0A0K8T616</accession>
<evidence type="ECO:0000313" key="3">
    <source>
        <dbReference type="EMBL" id="JAQ07026.1"/>
    </source>
</evidence>
<dbReference type="EMBL" id="GBRD01004847">
    <property type="protein sequence ID" value="JAG60974.1"/>
    <property type="molecule type" value="Transcribed_RNA"/>
</dbReference>
<feature type="region of interest" description="Disordered" evidence="1">
    <location>
        <begin position="81"/>
        <end position="100"/>
    </location>
</feature>
<organism evidence="2">
    <name type="scientific">Lygus hesperus</name>
    <name type="common">Western plant bug</name>
    <dbReference type="NCBI Taxonomy" id="30085"/>
    <lineage>
        <taxon>Eukaryota</taxon>
        <taxon>Metazoa</taxon>
        <taxon>Ecdysozoa</taxon>
        <taxon>Arthropoda</taxon>
        <taxon>Hexapoda</taxon>
        <taxon>Insecta</taxon>
        <taxon>Pterygota</taxon>
        <taxon>Neoptera</taxon>
        <taxon>Paraneoptera</taxon>
        <taxon>Hemiptera</taxon>
        <taxon>Heteroptera</taxon>
        <taxon>Panheteroptera</taxon>
        <taxon>Cimicomorpha</taxon>
        <taxon>Miridae</taxon>
        <taxon>Mirini</taxon>
        <taxon>Lygus</taxon>
    </lineage>
</organism>
<evidence type="ECO:0000313" key="2">
    <source>
        <dbReference type="EMBL" id="JAG60974.1"/>
    </source>
</evidence>
<reference evidence="2" key="1">
    <citation type="submission" date="2014-09" db="EMBL/GenBank/DDBJ databases">
        <authorList>
            <person name="Magalhaes I.L.F."/>
            <person name="Oliveira U."/>
            <person name="Santos F.R."/>
            <person name="Vidigal T.H.D.A."/>
            <person name="Brescovit A.D."/>
            <person name="Santos A.J."/>
        </authorList>
    </citation>
    <scope>NUCLEOTIDE SEQUENCE</scope>
</reference>
<proteinExistence type="predicted"/>
<sequence length="100" mass="10844">MAETDPKRTLAVTWTFLGGCEGALPLPTPSRQAQLSGIMGSGGSKEIHVDPSEVKNEKNGERLYVYREQKVEPLGGYLELPKATLGTGRPPGSRRPRLLV</sequence>
<gene>
    <name evidence="3" type="ORF">g.27045</name>
</gene>
<dbReference type="PROSITE" id="PS51257">
    <property type="entry name" value="PROKAR_LIPOPROTEIN"/>
    <property type="match status" value="1"/>
</dbReference>